<evidence type="ECO:0000256" key="1">
    <source>
        <dbReference type="SAM" id="MobiDB-lite"/>
    </source>
</evidence>
<dbReference type="AlphaFoldDB" id="A0A8H7XW95"/>
<dbReference type="EMBL" id="JAFIQS010000007">
    <property type="protein sequence ID" value="KAG5166899.1"/>
    <property type="molecule type" value="Genomic_DNA"/>
</dbReference>
<organism evidence="2">
    <name type="scientific">Psilocybe cubensis</name>
    <name type="common">Psychedelic mushroom</name>
    <name type="synonym">Stropharia cubensis</name>
    <dbReference type="NCBI Taxonomy" id="181762"/>
    <lineage>
        <taxon>Eukaryota</taxon>
        <taxon>Fungi</taxon>
        <taxon>Dikarya</taxon>
        <taxon>Basidiomycota</taxon>
        <taxon>Agaricomycotina</taxon>
        <taxon>Agaricomycetes</taxon>
        <taxon>Agaricomycetidae</taxon>
        <taxon>Agaricales</taxon>
        <taxon>Agaricineae</taxon>
        <taxon>Strophariaceae</taxon>
        <taxon>Psilocybe</taxon>
    </lineage>
</organism>
<name>A0A8H7XW95_PSICU</name>
<feature type="compositionally biased region" description="Gly residues" evidence="1">
    <location>
        <begin position="268"/>
        <end position="278"/>
    </location>
</feature>
<proteinExistence type="predicted"/>
<protein>
    <submittedName>
        <fullName evidence="2">Uncharacterized protein</fullName>
    </submittedName>
</protein>
<reference evidence="2" key="1">
    <citation type="submission" date="2021-02" db="EMBL/GenBank/DDBJ databases">
        <title>Psilocybe cubensis genome.</title>
        <authorList>
            <person name="Mckernan K.J."/>
            <person name="Crawford S."/>
            <person name="Trippe A."/>
            <person name="Kane L.T."/>
            <person name="Mclaughlin S."/>
        </authorList>
    </citation>
    <scope>NUCLEOTIDE SEQUENCE [LARGE SCALE GENOMIC DNA]</scope>
    <source>
        <strain evidence="2">MGC-MH-2018</strain>
    </source>
</reference>
<dbReference type="PANTHER" id="PTHR10678">
    <property type="entry name" value="26S PROTEASOME NON-ATPASE REGULATORY SUBUNIT 11/COP9 SIGNALOSOME COMPLEX SUBUNIT 2"/>
    <property type="match status" value="1"/>
</dbReference>
<evidence type="ECO:0000313" key="2">
    <source>
        <dbReference type="EMBL" id="KAG5166899.1"/>
    </source>
</evidence>
<feature type="region of interest" description="Disordered" evidence="1">
    <location>
        <begin position="266"/>
        <end position="302"/>
    </location>
</feature>
<feature type="region of interest" description="Disordered" evidence="1">
    <location>
        <begin position="219"/>
        <end position="239"/>
    </location>
</feature>
<gene>
    <name evidence="2" type="ORF">JR316_007232</name>
</gene>
<sequence>MQSCILHAKGKDYSTVSSSFFEAFKNLSAAGMKDSSAAGGKVQDKEEKARAKESEDVNALLTLKLVNTMHAVARGHQGRDLKEFGKTTRTYHTSHTTPHNTTQHNTFQYHVTHPNPRTTPATTPPTELQSDPSIPTHLPELYEALLKGNIKRVVEPYSIVKIGYYAQGGSCTGIASSFTYPFPHHGSLRLSLNLLTLAMAAVKQGGIGVGLGITTGAGPATSTSTNTGTSTSTSTATGVSKEREIQVLQDLDRAVSKTMEVVLASSGSGSGSGLGTGSGSWTKGEERMSFERTAGVGGLGER</sequence>
<dbReference type="Gene3D" id="1.25.40.570">
    <property type="match status" value="1"/>
</dbReference>
<dbReference type="InterPro" id="IPR050871">
    <property type="entry name" value="26S_Proteasome/COP9_Components"/>
</dbReference>
<feature type="compositionally biased region" description="Low complexity" evidence="1">
    <location>
        <begin position="219"/>
        <end position="238"/>
    </location>
</feature>
<accession>A0A8H7XW95</accession>
<comment type="caution">
    <text evidence="2">The sequence shown here is derived from an EMBL/GenBank/DDBJ whole genome shotgun (WGS) entry which is preliminary data.</text>
</comment>
<feature type="region of interest" description="Disordered" evidence="1">
    <location>
        <begin position="32"/>
        <end position="53"/>
    </location>
</feature>
<feature type="compositionally biased region" description="Basic and acidic residues" evidence="1">
    <location>
        <begin position="42"/>
        <end position="53"/>
    </location>
</feature>